<sequence length="14" mass="1736">MEEEYHRTKVDSDP</sequence>
<keyword evidence="2" id="KW-1185">Reference proteome</keyword>
<proteinExistence type="predicted"/>
<dbReference type="Proteomes" id="UP000265520">
    <property type="component" value="Unassembled WGS sequence"/>
</dbReference>
<comment type="caution">
    <text evidence="1">The sequence shown here is derived from an EMBL/GenBank/DDBJ whole genome shotgun (WGS) entry which is preliminary data.</text>
</comment>
<name>A0A392TET9_9FABA</name>
<reference evidence="1 2" key="1">
    <citation type="journal article" date="2018" name="Front. Plant Sci.">
        <title>Red Clover (Trifolium pratense) and Zigzag Clover (T. medium) - A Picture of Genomic Similarities and Differences.</title>
        <authorList>
            <person name="Dluhosova J."/>
            <person name="Istvanek J."/>
            <person name="Nedelnik J."/>
            <person name="Repkova J."/>
        </authorList>
    </citation>
    <scope>NUCLEOTIDE SEQUENCE [LARGE SCALE GENOMIC DNA]</scope>
    <source>
        <strain evidence="2">cv. 10/8</strain>
        <tissue evidence="1">Leaf</tissue>
    </source>
</reference>
<evidence type="ECO:0000313" key="1">
    <source>
        <dbReference type="EMBL" id="MCI59462.1"/>
    </source>
</evidence>
<evidence type="ECO:0000313" key="2">
    <source>
        <dbReference type="Proteomes" id="UP000265520"/>
    </source>
</evidence>
<feature type="non-terminal residue" evidence="1">
    <location>
        <position position="14"/>
    </location>
</feature>
<protein>
    <submittedName>
        <fullName evidence="1">Uncharacterized protein</fullName>
    </submittedName>
</protein>
<accession>A0A392TET9</accession>
<dbReference type="EMBL" id="LXQA010564118">
    <property type="protein sequence ID" value="MCI59462.1"/>
    <property type="molecule type" value="Genomic_DNA"/>
</dbReference>
<organism evidence="1 2">
    <name type="scientific">Trifolium medium</name>
    <dbReference type="NCBI Taxonomy" id="97028"/>
    <lineage>
        <taxon>Eukaryota</taxon>
        <taxon>Viridiplantae</taxon>
        <taxon>Streptophyta</taxon>
        <taxon>Embryophyta</taxon>
        <taxon>Tracheophyta</taxon>
        <taxon>Spermatophyta</taxon>
        <taxon>Magnoliopsida</taxon>
        <taxon>eudicotyledons</taxon>
        <taxon>Gunneridae</taxon>
        <taxon>Pentapetalae</taxon>
        <taxon>rosids</taxon>
        <taxon>fabids</taxon>
        <taxon>Fabales</taxon>
        <taxon>Fabaceae</taxon>
        <taxon>Papilionoideae</taxon>
        <taxon>50 kb inversion clade</taxon>
        <taxon>NPAAA clade</taxon>
        <taxon>Hologalegina</taxon>
        <taxon>IRL clade</taxon>
        <taxon>Trifolieae</taxon>
        <taxon>Trifolium</taxon>
    </lineage>
</organism>